<keyword evidence="5 8" id="KW-1133">Transmembrane helix</keyword>
<dbReference type="Gene3D" id="1.20.1510.10">
    <property type="entry name" value="Cation efflux protein transmembrane domain"/>
    <property type="match status" value="1"/>
</dbReference>
<accession>A0ABP6XIJ3</accession>
<dbReference type="Pfam" id="PF01545">
    <property type="entry name" value="Cation_efflux"/>
    <property type="match status" value="1"/>
</dbReference>
<dbReference type="InterPro" id="IPR058533">
    <property type="entry name" value="Cation_efflux_TM"/>
</dbReference>
<keyword evidence="3" id="KW-0813">Transport</keyword>
<comment type="similarity">
    <text evidence="2">Belongs to the cation diffusion facilitator (CDF) transporter (TC 2.A.4) family. SLC30A subfamily.</text>
</comment>
<evidence type="ECO:0000256" key="7">
    <source>
        <dbReference type="ARBA" id="ARBA00023136"/>
    </source>
</evidence>
<keyword evidence="12" id="KW-1185">Reference proteome</keyword>
<feature type="domain" description="Cation efflux protein cytoplasmic" evidence="10">
    <location>
        <begin position="195"/>
        <end position="273"/>
    </location>
</feature>
<dbReference type="Pfam" id="PF16916">
    <property type="entry name" value="ZT_dimer"/>
    <property type="match status" value="1"/>
</dbReference>
<keyword evidence="6" id="KW-0406">Ion transport</keyword>
<dbReference type="InterPro" id="IPR050681">
    <property type="entry name" value="CDF/SLC30A"/>
</dbReference>
<dbReference type="NCBIfam" id="TIGR01297">
    <property type="entry name" value="CDF"/>
    <property type="match status" value="1"/>
</dbReference>
<evidence type="ECO:0000256" key="2">
    <source>
        <dbReference type="ARBA" id="ARBA00008873"/>
    </source>
</evidence>
<dbReference type="InterPro" id="IPR036837">
    <property type="entry name" value="Cation_efflux_CTD_sf"/>
</dbReference>
<dbReference type="InterPro" id="IPR002524">
    <property type="entry name" value="Cation_efflux"/>
</dbReference>
<name>A0ABP6XIJ3_9ACTN</name>
<dbReference type="InterPro" id="IPR027470">
    <property type="entry name" value="Cation_efflux_CTD"/>
</dbReference>
<comment type="caution">
    <text evidence="11">The sequence shown here is derived from an EMBL/GenBank/DDBJ whole genome shotgun (WGS) entry which is preliminary data.</text>
</comment>
<reference evidence="12" key="1">
    <citation type="journal article" date="2019" name="Int. J. Syst. Evol. Microbiol.">
        <title>The Global Catalogue of Microorganisms (GCM) 10K type strain sequencing project: providing services to taxonomists for standard genome sequencing and annotation.</title>
        <authorList>
            <consortium name="The Broad Institute Genomics Platform"/>
            <consortium name="The Broad Institute Genome Sequencing Center for Infectious Disease"/>
            <person name="Wu L."/>
            <person name="Ma J."/>
        </authorList>
    </citation>
    <scope>NUCLEOTIDE SEQUENCE [LARGE SCALE GENOMIC DNA]</scope>
    <source>
        <strain evidence="12">JCM 16540</strain>
    </source>
</reference>
<keyword evidence="4 8" id="KW-0812">Transmembrane</keyword>
<evidence type="ECO:0000256" key="8">
    <source>
        <dbReference type="SAM" id="Phobius"/>
    </source>
</evidence>
<organism evidence="11 12">
    <name type="scientific">Microlunatus spumicola</name>
    <dbReference type="NCBI Taxonomy" id="81499"/>
    <lineage>
        <taxon>Bacteria</taxon>
        <taxon>Bacillati</taxon>
        <taxon>Actinomycetota</taxon>
        <taxon>Actinomycetes</taxon>
        <taxon>Propionibacteriales</taxon>
        <taxon>Propionibacteriaceae</taxon>
        <taxon>Microlunatus</taxon>
    </lineage>
</organism>
<dbReference type="InterPro" id="IPR027469">
    <property type="entry name" value="Cation_efflux_TMD_sf"/>
</dbReference>
<feature type="transmembrane region" description="Helical" evidence="8">
    <location>
        <begin position="98"/>
        <end position="121"/>
    </location>
</feature>
<dbReference type="SUPFAM" id="SSF160240">
    <property type="entry name" value="Cation efflux protein cytoplasmic domain-like"/>
    <property type="match status" value="1"/>
</dbReference>
<evidence type="ECO:0000256" key="6">
    <source>
        <dbReference type="ARBA" id="ARBA00023065"/>
    </source>
</evidence>
<gene>
    <name evidence="11" type="ORF">GCM10022197_22130</name>
</gene>
<dbReference type="PANTHER" id="PTHR11562:SF17">
    <property type="entry name" value="RE54080P-RELATED"/>
    <property type="match status" value="1"/>
</dbReference>
<dbReference type="Proteomes" id="UP001500767">
    <property type="component" value="Unassembled WGS sequence"/>
</dbReference>
<evidence type="ECO:0000259" key="10">
    <source>
        <dbReference type="Pfam" id="PF16916"/>
    </source>
</evidence>
<evidence type="ECO:0000313" key="12">
    <source>
        <dbReference type="Proteomes" id="UP001500767"/>
    </source>
</evidence>
<feature type="transmembrane region" description="Helical" evidence="8">
    <location>
        <begin position="142"/>
        <end position="160"/>
    </location>
</feature>
<keyword evidence="7 8" id="KW-0472">Membrane</keyword>
<dbReference type="SUPFAM" id="SSF161111">
    <property type="entry name" value="Cation efflux protein transmembrane domain-like"/>
    <property type="match status" value="1"/>
</dbReference>
<evidence type="ECO:0000256" key="4">
    <source>
        <dbReference type="ARBA" id="ARBA00022692"/>
    </source>
</evidence>
<dbReference type="PANTHER" id="PTHR11562">
    <property type="entry name" value="CATION EFFLUX PROTEIN/ ZINC TRANSPORTER"/>
    <property type="match status" value="1"/>
</dbReference>
<dbReference type="RefSeq" id="WP_344742300.1">
    <property type="nucleotide sequence ID" value="NZ_BAAAYR010000002.1"/>
</dbReference>
<dbReference type="Gene3D" id="3.30.70.1350">
    <property type="entry name" value="Cation efflux protein, cytoplasmic domain"/>
    <property type="match status" value="1"/>
</dbReference>
<dbReference type="EMBL" id="BAAAYR010000002">
    <property type="protein sequence ID" value="GAA3565834.1"/>
    <property type="molecule type" value="Genomic_DNA"/>
</dbReference>
<protein>
    <submittedName>
        <fullName evidence="11">Cation diffusion facilitator family transporter</fullName>
    </submittedName>
</protein>
<evidence type="ECO:0000313" key="11">
    <source>
        <dbReference type="EMBL" id="GAA3565834.1"/>
    </source>
</evidence>
<evidence type="ECO:0000256" key="1">
    <source>
        <dbReference type="ARBA" id="ARBA00004141"/>
    </source>
</evidence>
<feature type="transmembrane region" description="Helical" evidence="8">
    <location>
        <begin position="37"/>
        <end position="55"/>
    </location>
</feature>
<evidence type="ECO:0000256" key="3">
    <source>
        <dbReference type="ARBA" id="ARBA00022448"/>
    </source>
</evidence>
<evidence type="ECO:0000259" key="9">
    <source>
        <dbReference type="Pfam" id="PF01545"/>
    </source>
</evidence>
<sequence>MLVVGITAAVFVAEVIGGLLSGSLALLADAGHMLTDATGLVIALIATSLAARPATSSRTFGWQRAEILAALVNGLLLTGIAVWVLVEAVRRWNQPADISSTLMLFVALGGAVANVVGLLILRGGKDESLNLRGAYLEVLGDLLGSIAVVVAAVVIGLTGYTRADSIASIAIFCLIVPRAVSLLRDVVHVLLEGTPPGVDLDQVRRHIAETPGVVDVHDLHAWTITSGSAVLSAHVVVTDEWWRAGRSGEVLDNLGTCLDDHFEVEHCTFQLEPVGHQDHETIQHL</sequence>
<proteinExistence type="inferred from homology"/>
<feature type="transmembrane region" description="Helical" evidence="8">
    <location>
        <begin position="67"/>
        <end position="86"/>
    </location>
</feature>
<evidence type="ECO:0000256" key="5">
    <source>
        <dbReference type="ARBA" id="ARBA00022989"/>
    </source>
</evidence>
<feature type="domain" description="Cation efflux protein transmembrane" evidence="9">
    <location>
        <begin position="3"/>
        <end position="191"/>
    </location>
</feature>
<comment type="subcellular location">
    <subcellularLocation>
        <location evidence="1">Membrane</location>
        <topology evidence="1">Multi-pass membrane protein</topology>
    </subcellularLocation>
</comment>